<comment type="cofactor">
    <cofactor evidence="1">
        <name>Zn(2+)</name>
        <dbReference type="ChEBI" id="CHEBI:29105"/>
    </cofactor>
</comment>
<evidence type="ECO:0000256" key="3">
    <source>
        <dbReference type="ARBA" id="ARBA00022723"/>
    </source>
</evidence>
<keyword evidence="4" id="KW-0378">Hydrolase</keyword>
<dbReference type="CDD" id="cd10001">
    <property type="entry name" value="HDAC_classII_APAH"/>
    <property type="match status" value="1"/>
</dbReference>
<evidence type="ECO:0000259" key="7">
    <source>
        <dbReference type="Pfam" id="PF00850"/>
    </source>
</evidence>
<dbReference type="PRINTS" id="PR01270">
    <property type="entry name" value="HDASUPER"/>
</dbReference>
<feature type="domain" description="Histone deacetylase" evidence="7">
    <location>
        <begin position="30"/>
        <end position="400"/>
    </location>
</feature>
<dbReference type="PANTHER" id="PTHR10625:SF17">
    <property type="entry name" value="HISTONE DEACETYLASE 8"/>
    <property type="match status" value="1"/>
</dbReference>
<reference evidence="8 9" key="1">
    <citation type="submission" date="2017-10" db="EMBL/GenBank/DDBJ databases">
        <title>Biodiversity and function of Thalassospira species in the particle-attached aromatic-hydrocarbon-degrading consortia from the surface seawater of the China South Sea.</title>
        <authorList>
            <person name="Dong C."/>
            <person name="Liu R."/>
            <person name="Shao Z."/>
        </authorList>
    </citation>
    <scope>NUCLEOTIDE SEQUENCE [LARGE SCALE GENOMIC DNA]</scope>
    <source>
        <strain evidence="8 9">CSC3H3</strain>
    </source>
</reference>
<evidence type="ECO:0000313" key="8">
    <source>
        <dbReference type="EMBL" id="AUG54313.1"/>
    </source>
</evidence>
<dbReference type="PANTHER" id="PTHR10625">
    <property type="entry name" value="HISTONE DEACETYLASE HDAC1-RELATED"/>
    <property type="match status" value="1"/>
</dbReference>
<keyword evidence="5" id="KW-0862">Zinc</keyword>
<dbReference type="InterPro" id="IPR023801">
    <property type="entry name" value="His_deacetylse_dom"/>
</dbReference>
<gene>
    <name evidence="8" type="ORF">CSC3H3_17505</name>
</gene>
<evidence type="ECO:0000256" key="1">
    <source>
        <dbReference type="ARBA" id="ARBA00001947"/>
    </source>
</evidence>
<proteinExistence type="inferred from homology"/>
<protein>
    <submittedName>
        <fullName evidence="8">Acetylpolyamine amidohydrolase</fullName>
    </submittedName>
</protein>
<comment type="similarity">
    <text evidence="2">Belongs to the histone deacetylase family.</text>
</comment>
<dbReference type="InterPro" id="IPR037138">
    <property type="entry name" value="His_deacetylse_dom_sf"/>
</dbReference>
<dbReference type="Gene3D" id="3.40.800.20">
    <property type="entry name" value="Histone deacetylase domain"/>
    <property type="match status" value="2"/>
</dbReference>
<evidence type="ECO:0000256" key="4">
    <source>
        <dbReference type="ARBA" id="ARBA00022801"/>
    </source>
</evidence>
<feature type="region of interest" description="Disordered" evidence="6">
    <location>
        <begin position="116"/>
        <end position="135"/>
    </location>
</feature>
<dbReference type="Pfam" id="PF00850">
    <property type="entry name" value="Hist_deacetyl"/>
    <property type="match status" value="1"/>
</dbReference>
<evidence type="ECO:0000313" key="9">
    <source>
        <dbReference type="Proteomes" id="UP000233458"/>
    </source>
</evidence>
<dbReference type="RefSeq" id="WP_101285667.1">
    <property type="nucleotide sequence ID" value="NZ_CP024199.1"/>
</dbReference>
<dbReference type="EMBL" id="CP024199">
    <property type="protein sequence ID" value="AUG54313.1"/>
    <property type="molecule type" value="Genomic_DNA"/>
</dbReference>
<dbReference type="InterPro" id="IPR000286">
    <property type="entry name" value="HDACs"/>
</dbReference>
<evidence type="ECO:0000256" key="6">
    <source>
        <dbReference type="SAM" id="MobiDB-lite"/>
    </source>
</evidence>
<dbReference type="Proteomes" id="UP000233458">
    <property type="component" value="Chromosome"/>
</dbReference>
<keyword evidence="3" id="KW-0479">Metal-binding</keyword>
<organism evidence="8 9">
    <name type="scientific">Thalassospira marina</name>
    <dbReference type="NCBI Taxonomy" id="2048283"/>
    <lineage>
        <taxon>Bacteria</taxon>
        <taxon>Pseudomonadati</taxon>
        <taxon>Pseudomonadota</taxon>
        <taxon>Alphaproteobacteria</taxon>
        <taxon>Rhodospirillales</taxon>
        <taxon>Thalassospiraceae</taxon>
        <taxon>Thalassospira</taxon>
    </lineage>
</organism>
<name>A0ABM6QCK3_9PROT</name>
<evidence type="ECO:0000256" key="5">
    <source>
        <dbReference type="ARBA" id="ARBA00022833"/>
    </source>
</evidence>
<accession>A0ABM6QCK3</accession>
<dbReference type="SUPFAM" id="SSF52768">
    <property type="entry name" value="Arginase/deacetylase"/>
    <property type="match status" value="1"/>
</dbReference>
<keyword evidence="9" id="KW-1185">Reference proteome</keyword>
<dbReference type="InterPro" id="IPR023696">
    <property type="entry name" value="Ureohydrolase_dom_sf"/>
</dbReference>
<evidence type="ECO:0000256" key="2">
    <source>
        <dbReference type="ARBA" id="ARBA00005947"/>
    </source>
</evidence>
<sequence>MRVFFNARHDAHDVKSEFYHGHTIPPLDDPRRMGIIRDALAHKIAARLVEPVDHGMAPIRAVHDARYLHFLSHAWQDWQKAGYDGAAIPAIWPASPRQAGDTNLYRRNFTNLDGTANLRGGDAASGQAQESGVPKHAQEQLSEAASASDAASDLAPARNMAPAEDAHIVKRLGYYAYAIDTPIGEGSWQAAYWGAQSAISAANALLDDGEAAFCLSRPAGHHAHEARYGGYCLLNNAAIAAQHMRAKGAGRIAILDIDQDHGDGTQQIFYHRGDVLTVSIHASPDTHFPYFTGYAHEQGEGGGYGANLNLPLADGSGFAGFGAAMEQAAAKIASFNADMLIVSLGVNAHEFEPFGRLGLMTSDYEKIGARIAQIGLGTLFVMEGGYAHDVIGQNVAAVLAGFLGDTSAAMMP</sequence>